<accession>A0A0A5JRK9</accession>
<comment type="caution">
    <text evidence="1">The sequence shown here is derived from an EMBL/GenBank/DDBJ whole genome shotgun (WGS) entry which is preliminary data.</text>
</comment>
<dbReference type="STRING" id="379097.SE23_20550"/>
<reference evidence="1 2" key="1">
    <citation type="submission" date="2014-10" db="EMBL/GenBank/DDBJ databases">
        <title>Genome sequencing of Vibrio sinaloensis T08.</title>
        <authorList>
            <person name="Chan K.-G."/>
            <person name="Mohamad N.I."/>
        </authorList>
    </citation>
    <scope>NUCLEOTIDE SEQUENCE [LARGE SCALE GENOMIC DNA]</scope>
    <source>
        <strain evidence="1 2">T08</strain>
    </source>
</reference>
<evidence type="ECO:0000313" key="1">
    <source>
        <dbReference type="EMBL" id="KGY10583.1"/>
    </source>
</evidence>
<dbReference type="RefSeq" id="WP_038186868.1">
    <property type="nucleotide sequence ID" value="NZ_JRWP01000002.1"/>
</dbReference>
<evidence type="ECO:0000313" key="2">
    <source>
        <dbReference type="Proteomes" id="UP000030451"/>
    </source>
</evidence>
<organism evidence="1 2">
    <name type="scientific">Photobacterium sp. (strain ATCC 43367)</name>
    <dbReference type="NCBI Taxonomy" id="379097"/>
    <lineage>
        <taxon>Bacteria</taxon>
        <taxon>Pseudomonadati</taxon>
        <taxon>Pseudomonadota</taxon>
        <taxon>Gammaproteobacteria</taxon>
        <taxon>Vibrionales</taxon>
        <taxon>Vibrionaceae</taxon>
        <taxon>Vibrio</taxon>
        <taxon>Vibrio oreintalis group</taxon>
    </lineage>
</organism>
<gene>
    <name evidence="1" type="ORF">NM06_00545</name>
</gene>
<dbReference type="OrthoDB" id="6264785at2"/>
<evidence type="ECO:0008006" key="3">
    <source>
        <dbReference type="Google" id="ProtNLM"/>
    </source>
</evidence>
<dbReference type="EMBL" id="JRWP01000002">
    <property type="protein sequence ID" value="KGY10583.1"/>
    <property type="molecule type" value="Genomic_DNA"/>
</dbReference>
<dbReference type="InterPro" id="IPR022090">
    <property type="entry name" value="DUF3634"/>
</dbReference>
<protein>
    <recommendedName>
        <fullName evidence="3">DUF3634 domain-containing protein</fullName>
    </recommendedName>
</protein>
<name>A0A0A5JRK9_PHOS4</name>
<dbReference type="Proteomes" id="UP000030451">
    <property type="component" value="Unassembled WGS sequence"/>
</dbReference>
<dbReference type="Pfam" id="PF12321">
    <property type="entry name" value="DUF3634"/>
    <property type="match status" value="1"/>
</dbReference>
<sequence>MLYVILIAAVVVFWLVAIDRPVLKVKFSNGKIVTEKGHFPPTFKHNVVDIAERDPFTGELKVYQLRTGTKLVFSKEIPKKVQQRIRNVFPHQGFKSKGTKKRG</sequence>
<dbReference type="AlphaFoldDB" id="A0A0A5JRK9"/>
<proteinExistence type="predicted"/>